<evidence type="ECO:0000313" key="12">
    <source>
        <dbReference type="Proteomes" id="UP000759131"/>
    </source>
</evidence>
<evidence type="ECO:0000256" key="6">
    <source>
        <dbReference type="ARBA" id="ARBA00023163"/>
    </source>
</evidence>
<dbReference type="PANTHER" id="PTHR46179:SF13">
    <property type="entry name" value="C2H2-TYPE DOMAIN-CONTAINING PROTEIN"/>
    <property type="match status" value="1"/>
</dbReference>
<protein>
    <recommendedName>
        <fullName evidence="10">C2H2-type domain-containing protein</fullName>
    </recommendedName>
</protein>
<accession>A0A7R9L227</accession>
<evidence type="ECO:0000256" key="3">
    <source>
        <dbReference type="ARBA" id="ARBA00022771"/>
    </source>
</evidence>
<dbReference type="PROSITE" id="PS50157">
    <property type="entry name" value="ZINC_FINGER_C2H2_2"/>
    <property type="match status" value="4"/>
</dbReference>
<dbReference type="GO" id="GO:0006357">
    <property type="term" value="P:regulation of transcription by RNA polymerase II"/>
    <property type="evidence" value="ECO:0007669"/>
    <property type="project" value="TreeGrafter"/>
</dbReference>
<comment type="subcellular location">
    <subcellularLocation>
        <location evidence="1">Nucleus</location>
    </subcellularLocation>
</comment>
<feature type="region of interest" description="Disordered" evidence="9">
    <location>
        <begin position="135"/>
        <end position="198"/>
    </location>
</feature>
<dbReference type="InterPro" id="IPR051061">
    <property type="entry name" value="Zinc_finger_trans_reg"/>
</dbReference>
<keyword evidence="6" id="KW-0804">Transcription</keyword>
<keyword evidence="2" id="KW-0479">Metal-binding</keyword>
<keyword evidence="12" id="KW-1185">Reference proteome</keyword>
<dbReference type="AlphaFoldDB" id="A0A7R9L227"/>
<keyword evidence="3 8" id="KW-0863">Zinc-finger</keyword>
<evidence type="ECO:0000256" key="7">
    <source>
        <dbReference type="ARBA" id="ARBA00023242"/>
    </source>
</evidence>
<dbReference type="PROSITE" id="PS00028">
    <property type="entry name" value="ZINC_FINGER_C2H2_1"/>
    <property type="match status" value="4"/>
</dbReference>
<dbReference type="FunFam" id="3.30.160.60:FF:000446">
    <property type="entry name" value="Zinc finger protein"/>
    <property type="match status" value="1"/>
</dbReference>
<evidence type="ECO:0000259" key="10">
    <source>
        <dbReference type="PROSITE" id="PS50157"/>
    </source>
</evidence>
<gene>
    <name evidence="11" type="ORF">OSB1V03_LOCUS12853</name>
</gene>
<sequence>FICDFKECNKSFSTKSNLVQHKSCVHLNKRKFKCNEENCGKKFQTKQCLIHHKRIHSGEKPFVCYFNDCKKYFRTKYELTIHMRRHLNIKLHKCIHNNCNQRYKRWAHLNRHKNSIHSNVRFICDFNECHKNMSGEYGNEPQNPEDVDWGWGQRSKQRTPSVSQPTERAWLPISPPTSPVEWEQPGHTRRPLSPGGAVPVMTDQSPYTRPPADNAIYPGALEHINRLHRQYAEAPRGYEPTHALPDHTLSGEVHVSSGDEHSGWLGGLVPTRTGAAVLRRKTERDVAKLYDLGFDLRVDPSGQIGETG</sequence>
<dbReference type="InterPro" id="IPR013087">
    <property type="entry name" value="Znf_C2H2_type"/>
</dbReference>
<name>A0A7R9L227_9ACAR</name>
<dbReference type="OrthoDB" id="6537702at2759"/>
<dbReference type="Gene3D" id="3.30.160.60">
    <property type="entry name" value="Classic Zinc Finger"/>
    <property type="match status" value="3"/>
</dbReference>
<feature type="domain" description="C2H2-type" evidence="10">
    <location>
        <begin position="92"/>
        <end position="122"/>
    </location>
</feature>
<feature type="non-terminal residue" evidence="11">
    <location>
        <position position="1"/>
    </location>
</feature>
<dbReference type="PANTHER" id="PTHR46179">
    <property type="entry name" value="ZINC FINGER PROTEIN"/>
    <property type="match status" value="1"/>
</dbReference>
<dbReference type="Proteomes" id="UP000759131">
    <property type="component" value="Unassembled WGS sequence"/>
</dbReference>
<evidence type="ECO:0000256" key="2">
    <source>
        <dbReference type="ARBA" id="ARBA00022723"/>
    </source>
</evidence>
<organism evidence="11">
    <name type="scientific">Medioppia subpectinata</name>
    <dbReference type="NCBI Taxonomy" id="1979941"/>
    <lineage>
        <taxon>Eukaryota</taxon>
        <taxon>Metazoa</taxon>
        <taxon>Ecdysozoa</taxon>
        <taxon>Arthropoda</taxon>
        <taxon>Chelicerata</taxon>
        <taxon>Arachnida</taxon>
        <taxon>Acari</taxon>
        <taxon>Acariformes</taxon>
        <taxon>Sarcoptiformes</taxon>
        <taxon>Oribatida</taxon>
        <taxon>Brachypylina</taxon>
        <taxon>Oppioidea</taxon>
        <taxon>Oppiidae</taxon>
        <taxon>Medioppia</taxon>
    </lineage>
</organism>
<evidence type="ECO:0000256" key="4">
    <source>
        <dbReference type="ARBA" id="ARBA00022833"/>
    </source>
</evidence>
<feature type="domain" description="C2H2-type" evidence="10">
    <location>
        <begin position="62"/>
        <end position="91"/>
    </location>
</feature>
<evidence type="ECO:0000256" key="1">
    <source>
        <dbReference type="ARBA" id="ARBA00004123"/>
    </source>
</evidence>
<dbReference type="EMBL" id="OC865574">
    <property type="protein sequence ID" value="CAD7632450.1"/>
    <property type="molecule type" value="Genomic_DNA"/>
</dbReference>
<feature type="domain" description="C2H2-type" evidence="10">
    <location>
        <begin position="1"/>
        <end position="31"/>
    </location>
</feature>
<dbReference type="Pfam" id="PF00096">
    <property type="entry name" value="zf-C2H2"/>
    <property type="match status" value="3"/>
</dbReference>
<dbReference type="SMART" id="SM00355">
    <property type="entry name" value="ZnF_C2H2"/>
    <property type="match status" value="4"/>
</dbReference>
<proteinExistence type="predicted"/>
<dbReference type="GO" id="GO:0005634">
    <property type="term" value="C:nucleus"/>
    <property type="evidence" value="ECO:0007669"/>
    <property type="project" value="UniProtKB-SubCell"/>
</dbReference>
<reference evidence="11" key="1">
    <citation type="submission" date="2020-11" db="EMBL/GenBank/DDBJ databases">
        <authorList>
            <person name="Tran Van P."/>
        </authorList>
    </citation>
    <scope>NUCLEOTIDE SEQUENCE</scope>
</reference>
<evidence type="ECO:0000256" key="8">
    <source>
        <dbReference type="PROSITE-ProRule" id="PRU00042"/>
    </source>
</evidence>
<feature type="non-terminal residue" evidence="11">
    <location>
        <position position="308"/>
    </location>
</feature>
<keyword evidence="7" id="KW-0539">Nucleus</keyword>
<dbReference type="EMBL" id="CAJPIZ010010999">
    <property type="protein sequence ID" value="CAG2112880.1"/>
    <property type="molecule type" value="Genomic_DNA"/>
</dbReference>
<dbReference type="GO" id="GO:0008270">
    <property type="term" value="F:zinc ion binding"/>
    <property type="evidence" value="ECO:0007669"/>
    <property type="project" value="UniProtKB-KW"/>
</dbReference>
<keyword evidence="4" id="KW-0862">Zinc</keyword>
<evidence type="ECO:0000313" key="11">
    <source>
        <dbReference type="EMBL" id="CAD7632450.1"/>
    </source>
</evidence>
<evidence type="ECO:0000256" key="5">
    <source>
        <dbReference type="ARBA" id="ARBA00023015"/>
    </source>
</evidence>
<dbReference type="InterPro" id="IPR036236">
    <property type="entry name" value="Znf_C2H2_sf"/>
</dbReference>
<evidence type="ECO:0000256" key="9">
    <source>
        <dbReference type="SAM" id="MobiDB-lite"/>
    </source>
</evidence>
<keyword evidence="5" id="KW-0805">Transcription regulation</keyword>
<feature type="domain" description="C2H2-type" evidence="10">
    <location>
        <begin position="32"/>
        <end position="61"/>
    </location>
</feature>
<dbReference type="SUPFAM" id="SSF57667">
    <property type="entry name" value="beta-beta-alpha zinc fingers"/>
    <property type="match status" value="2"/>
</dbReference>